<sequence length="67" mass="7451">MPAYARLAFKDPSTDRWVANLAYGGTKIRWDDGAGNVRWIRMTINNTKVKNPEAGQAGQPDWTTLTG</sequence>
<reference evidence="1 2" key="1">
    <citation type="submission" date="2017-04" db="EMBL/GenBank/DDBJ databases">
        <authorList>
            <person name="Afonso C.L."/>
            <person name="Miller P.J."/>
            <person name="Scott M.A."/>
            <person name="Spackman E."/>
            <person name="Goraichik I."/>
            <person name="Dimitrov K.M."/>
            <person name="Suarez D.L."/>
            <person name="Swayne D.E."/>
        </authorList>
    </citation>
    <scope>NUCLEOTIDE SEQUENCE [LARGE SCALE GENOMIC DNA]</scope>
</reference>
<evidence type="ECO:0000313" key="1">
    <source>
        <dbReference type="EMBL" id="ARW58745.1"/>
    </source>
</evidence>
<protein>
    <submittedName>
        <fullName evidence="1">Uncharacterized protein</fullName>
    </submittedName>
</protein>
<gene>
    <name evidence="1" type="ORF">Y3_105</name>
</gene>
<organism evidence="1 2">
    <name type="scientific">Erwinia phage vB_EamM_Y3</name>
    <dbReference type="NCBI Taxonomy" id="1983553"/>
    <lineage>
        <taxon>Viruses</taxon>
        <taxon>Duplodnaviria</taxon>
        <taxon>Heunggongvirae</taxon>
        <taxon>Uroviricota</taxon>
        <taxon>Caudoviricetes</taxon>
        <taxon>Sasquatchvirus</taxon>
        <taxon>Sasquatchvirus Y3</taxon>
    </lineage>
</organism>
<evidence type="ECO:0000313" key="2">
    <source>
        <dbReference type="Proteomes" id="UP000240568"/>
    </source>
</evidence>
<dbReference type="Proteomes" id="UP000240568">
    <property type="component" value="Segment"/>
</dbReference>
<name>A0A2H4IB19_9CAUD</name>
<proteinExistence type="predicted"/>
<keyword evidence="2" id="KW-1185">Reference proteome</keyword>
<accession>A0A2H4IB19</accession>
<dbReference type="EMBL" id="KY984068">
    <property type="protein sequence ID" value="ARW58745.1"/>
    <property type="molecule type" value="Genomic_DNA"/>
</dbReference>